<dbReference type="Proteomes" id="UP000663879">
    <property type="component" value="Unassembled WGS sequence"/>
</dbReference>
<protein>
    <recommendedName>
        <fullName evidence="4">BEN domain-containing protein</fullName>
    </recommendedName>
</protein>
<accession>A0A813TX01</accession>
<dbReference type="OrthoDB" id="10170451at2759"/>
<name>A0A813TX01_9BILA</name>
<feature type="region of interest" description="Disordered" evidence="1">
    <location>
        <begin position="74"/>
        <end position="103"/>
    </location>
</feature>
<evidence type="ECO:0000256" key="1">
    <source>
        <dbReference type="SAM" id="MobiDB-lite"/>
    </source>
</evidence>
<keyword evidence="3" id="KW-1185">Reference proteome</keyword>
<reference evidence="2" key="1">
    <citation type="submission" date="2021-02" db="EMBL/GenBank/DDBJ databases">
        <authorList>
            <person name="Nowell W R."/>
        </authorList>
    </citation>
    <scope>NUCLEOTIDE SEQUENCE</scope>
    <source>
        <strain evidence="2">Ploen Becks lab</strain>
    </source>
</reference>
<comment type="caution">
    <text evidence="2">The sequence shown here is derived from an EMBL/GenBank/DDBJ whole genome shotgun (WGS) entry which is preliminary data.</text>
</comment>
<gene>
    <name evidence="2" type="ORF">OXX778_LOCUS7290</name>
</gene>
<dbReference type="AlphaFoldDB" id="A0A813TX01"/>
<evidence type="ECO:0000313" key="2">
    <source>
        <dbReference type="EMBL" id="CAF0817570.1"/>
    </source>
</evidence>
<organism evidence="2 3">
    <name type="scientific">Brachionus calyciflorus</name>
    <dbReference type="NCBI Taxonomy" id="104777"/>
    <lineage>
        <taxon>Eukaryota</taxon>
        <taxon>Metazoa</taxon>
        <taxon>Spiralia</taxon>
        <taxon>Gnathifera</taxon>
        <taxon>Rotifera</taxon>
        <taxon>Eurotatoria</taxon>
        <taxon>Monogononta</taxon>
        <taxon>Pseudotrocha</taxon>
        <taxon>Ploima</taxon>
        <taxon>Brachionidae</taxon>
        <taxon>Brachionus</taxon>
    </lineage>
</organism>
<evidence type="ECO:0000313" key="3">
    <source>
        <dbReference type="Proteomes" id="UP000663879"/>
    </source>
</evidence>
<proteinExistence type="predicted"/>
<sequence>MSNQIESEIFVVIFFEVDNTYMVIEKSKLSNYDEENKTAMVYFPKSKKYYSGLVKKEGSKRKCEKRCQRLIESQKTDVTSTEDENRQINHTSPKKSKSKSADDILSNEFEKLTQLSKKRTREPSIEKSETEELFEEMIENKSILSDLVKNNGNRPSEEGKKQVMYNNKNLVDVSASSTAKYVTQVMDILFTKDELSNGYIIEGSSRSKREALDLSKIELLRDAFFIKFNICESKQSETYDWIKTKAKRKCLDTKTDDQI</sequence>
<dbReference type="EMBL" id="CAJNOC010000923">
    <property type="protein sequence ID" value="CAF0817570.1"/>
    <property type="molecule type" value="Genomic_DNA"/>
</dbReference>
<evidence type="ECO:0008006" key="4">
    <source>
        <dbReference type="Google" id="ProtNLM"/>
    </source>
</evidence>